<evidence type="ECO:0000313" key="2">
    <source>
        <dbReference type="EMBL" id="MPM31396.1"/>
    </source>
</evidence>
<evidence type="ECO:0000256" key="1">
    <source>
        <dbReference type="SAM" id="Phobius"/>
    </source>
</evidence>
<keyword evidence="1" id="KW-0812">Transmembrane</keyword>
<accession>A0A644YSA3</accession>
<proteinExistence type="predicted"/>
<dbReference type="AlphaFoldDB" id="A0A644YSA3"/>
<comment type="caution">
    <text evidence="2">The sequence shown here is derived from an EMBL/GenBank/DDBJ whole genome shotgun (WGS) entry which is preliminary data.</text>
</comment>
<keyword evidence="1" id="KW-1133">Transmembrane helix</keyword>
<sequence length="162" mass="18627">MEPVLIIIGVAIFIGAIIFISKRWENKRLMMLAPRKIQFDQLETVIEELINKNLEYNFFGIASKGIDCIYFVDDNGKINIEFEAMVNEQIEYIDKVKEFGKSNGYQVSMITYGNKPDYDDMKEAPVVKIESGLDISSATEFGKQIMREIFNCDETTIFEIVP</sequence>
<name>A0A644YSA3_9ZZZZ</name>
<gene>
    <name evidence="2" type="ORF">SDC9_77951</name>
</gene>
<protein>
    <submittedName>
        <fullName evidence="2">Uncharacterized protein</fullName>
    </submittedName>
</protein>
<keyword evidence="1" id="KW-0472">Membrane</keyword>
<organism evidence="2">
    <name type="scientific">bioreactor metagenome</name>
    <dbReference type="NCBI Taxonomy" id="1076179"/>
    <lineage>
        <taxon>unclassified sequences</taxon>
        <taxon>metagenomes</taxon>
        <taxon>ecological metagenomes</taxon>
    </lineage>
</organism>
<reference evidence="2" key="1">
    <citation type="submission" date="2019-08" db="EMBL/GenBank/DDBJ databases">
        <authorList>
            <person name="Kucharzyk K."/>
            <person name="Murdoch R.W."/>
            <person name="Higgins S."/>
            <person name="Loffler F."/>
        </authorList>
    </citation>
    <scope>NUCLEOTIDE SEQUENCE</scope>
</reference>
<dbReference type="EMBL" id="VSSQ01006061">
    <property type="protein sequence ID" value="MPM31396.1"/>
    <property type="molecule type" value="Genomic_DNA"/>
</dbReference>
<feature type="transmembrane region" description="Helical" evidence="1">
    <location>
        <begin position="6"/>
        <end position="24"/>
    </location>
</feature>